<evidence type="ECO:0000259" key="1">
    <source>
        <dbReference type="Pfam" id="PF01522"/>
    </source>
</evidence>
<evidence type="ECO:0000259" key="2">
    <source>
        <dbReference type="Pfam" id="PF11959"/>
    </source>
</evidence>
<dbReference type="EMBL" id="FNRI01000007">
    <property type="protein sequence ID" value="SEA84992.1"/>
    <property type="molecule type" value="Genomic_DNA"/>
</dbReference>
<accession>A0A1H4EL72</accession>
<feature type="domain" description="NodB homology" evidence="1">
    <location>
        <begin position="35"/>
        <end position="125"/>
    </location>
</feature>
<feature type="domain" description="DUF3473" evidence="2">
    <location>
        <begin position="143"/>
        <end position="266"/>
    </location>
</feature>
<gene>
    <name evidence="3" type="ORF">SAMN05444145_107131</name>
</gene>
<dbReference type="Pfam" id="PF01522">
    <property type="entry name" value="Polysacc_deac_1"/>
    <property type="match status" value="1"/>
</dbReference>
<evidence type="ECO:0000313" key="3">
    <source>
        <dbReference type="EMBL" id="SEA84992.1"/>
    </source>
</evidence>
<dbReference type="CDD" id="cd10941">
    <property type="entry name" value="CE4_PuuE_HpPgdA_like_2"/>
    <property type="match status" value="1"/>
</dbReference>
<protein>
    <submittedName>
        <fullName evidence="3">Polysaccharide deacetylase family protein, PEP-CTERM locus subfamily</fullName>
    </submittedName>
</protein>
<dbReference type="GO" id="GO:0016810">
    <property type="term" value="F:hydrolase activity, acting on carbon-nitrogen (but not peptide) bonds"/>
    <property type="evidence" value="ECO:0007669"/>
    <property type="project" value="InterPro"/>
</dbReference>
<dbReference type="PANTHER" id="PTHR10587:SF137">
    <property type="entry name" value="4-DEOXY-4-FORMAMIDO-L-ARABINOSE-PHOSPHOUNDECAPRENOL DEFORMYLASE ARND-RELATED"/>
    <property type="match status" value="1"/>
</dbReference>
<dbReference type="InterPro" id="IPR045235">
    <property type="entry name" value="PuuE_HpPgdA-like"/>
</dbReference>
<dbReference type="OrthoDB" id="9806342at2"/>
<evidence type="ECO:0000313" key="4">
    <source>
        <dbReference type="Proteomes" id="UP000183253"/>
    </source>
</evidence>
<organism evidence="3 4">
    <name type="scientific">Alistipes timonensis JC136</name>
    <dbReference type="NCBI Taxonomy" id="1033731"/>
    <lineage>
        <taxon>Bacteria</taxon>
        <taxon>Pseudomonadati</taxon>
        <taxon>Bacteroidota</taxon>
        <taxon>Bacteroidia</taxon>
        <taxon>Bacteroidales</taxon>
        <taxon>Rikenellaceae</taxon>
        <taxon>Alistipes</taxon>
    </lineage>
</organism>
<dbReference type="InterPro" id="IPR022560">
    <property type="entry name" value="DUF3473"/>
</dbReference>
<sequence>MYILTFDVEEWFHLLDNDSTRSEAEWVRYPVRIYENMERIFRILEDTDTRATFFVIGWIARTYPDLVRRIAEKYEIGSHTMNHQLVWQQNRKAFKEDVSASVSLLEDITGKPVRYFRAPGFSIRNSEAWAFEVIRECGIEVDCSVFPAHHAHGGIPSYGKAVPSIISHEGMRIKEFPICTKEIGGRHIIFSGGGYFRLFPYWLIRKWAEEKSEYMISYIHPRDLDAGQPMIDELPWPRRFKSYVGLKGAEGKLRRLLTDFPFTDLAAADKLVDWANAPVIEL</sequence>
<reference evidence="3 4" key="1">
    <citation type="submission" date="2016-10" db="EMBL/GenBank/DDBJ databases">
        <authorList>
            <person name="de Groot N.N."/>
        </authorList>
    </citation>
    <scope>NUCLEOTIDE SEQUENCE [LARGE SCALE GENOMIC DNA]</scope>
    <source>
        <strain evidence="3 4">DSM 25383</strain>
    </source>
</reference>
<dbReference type="GO" id="GO:0005975">
    <property type="term" value="P:carbohydrate metabolic process"/>
    <property type="evidence" value="ECO:0007669"/>
    <property type="project" value="InterPro"/>
</dbReference>
<dbReference type="Gene3D" id="3.20.20.370">
    <property type="entry name" value="Glycoside hydrolase/deacetylase"/>
    <property type="match status" value="1"/>
</dbReference>
<dbReference type="InterPro" id="IPR011330">
    <property type="entry name" value="Glyco_hydro/deAcase_b/a-brl"/>
</dbReference>
<dbReference type="AlphaFoldDB" id="A0A1H4EL72"/>
<proteinExistence type="predicted"/>
<name>A0A1H4EL72_9BACT</name>
<dbReference type="SUPFAM" id="SSF88713">
    <property type="entry name" value="Glycoside hydrolase/deacetylase"/>
    <property type="match status" value="1"/>
</dbReference>
<dbReference type="Proteomes" id="UP000183253">
    <property type="component" value="Unassembled WGS sequence"/>
</dbReference>
<dbReference type="STRING" id="1033731.SAMN05444145_107131"/>
<dbReference type="PANTHER" id="PTHR10587">
    <property type="entry name" value="GLYCOSYL TRANSFERASE-RELATED"/>
    <property type="match status" value="1"/>
</dbReference>
<dbReference type="InterPro" id="IPR002509">
    <property type="entry name" value="NODB_dom"/>
</dbReference>
<dbReference type="InterPro" id="IPR050248">
    <property type="entry name" value="Polysacc_deacetylase_ArnD"/>
</dbReference>
<keyword evidence="4" id="KW-1185">Reference proteome</keyword>
<dbReference type="Pfam" id="PF11959">
    <property type="entry name" value="DUF3473"/>
    <property type="match status" value="1"/>
</dbReference>